<dbReference type="AlphaFoldDB" id="A0A1S7LGG8"/>
<evidence type="ECO:0008006" key="9">
    <source>
        <dbReference type="Google" id="ProtNLM"/>
    </source>
</evidence>
<evidence type="ECO:0000256" key="1">
    <source>
        <dbReference type="ARBA" id="ARBA00004651"/>
    </source>
</evidence>
<evidence type="ECO:0000313" key="8">
    <source>
        <dbReference type="EMBL" id="CRH05149.1"/>
    </source>
</evidence>
<feature type="transmembrane region" description="Helical" evidence="7">
    <location>
        <begin position="327"/>
        <end position="351"/>
    </location>
</feature>
<dbReference type="PANTHER" id="PTHR34184">
    <property type="entry name" value="UPF0718 PROTEIN YCGR"/>
    <property type="match status" value="1"/>
</dbReference>
<sequence>MAFIEQFIDLMWEVSPWLMLGLIMAGLVKSWISEERIVAFLGGPGTKPIFWGAAIGAPLPLCSCGVIPMALSLRKSGATKGSTVSFLVSTPETGIDSIALTWILLGPWFTLMRPLSAILCALFAGLLTWWFLERRGQDSSAIEVQENAEALSPPPATPIMPIAGKGQSIPVMAMGSRPVVTAPVEESTSCCASSKSCCDEGEPKGEPETFIGRMQRGVYYAFNDLFDDLVVWLMGGLLLAAMVMTWLPPGELGFLAQWGVVGMVLMVLFSVPIYVCATASTPLAAAMLHAGLSPGMALAFLLAGPASNVATLGVVGRTMGKGALVTYLTGISLGAIACGMAADALFSHFGWQILAEGEGAGHEHGGGIGEVISLVTTLMIFGLTIRYAWRRWRRHHP</sequence>
<comment type="similarity">
    <text evidence="2">Belongs to the UPF0718 family.</text>
</comment>
<feature type="transmembrane region" description="Helical" evidence="7">
    <location>
        <begin position="115"/>
        <end position="132"/>
    </location>
</feature>
<evidence type="ECO:0000256" key="7">
    <source>
        <dbReference type="SAM" id="Phobius"/>
    </source>
</evidence>
<comment type="subcellular location">
    <subcellularLocation>
        <location evidence="1">Cell membrane</location>
        <topology evidence="1">Multi-pass membrane protein</topology>
    </subcellularLocation>
</comment>
<proteinExistence type="inferred from homology"/>
<reference evidence="8" key="1">
    <citation type="submission" date="2015-04" db="EMBL/GenBank/DDBJ databases">
        <authorList>
            <person name="Syromyatnikov M.Y."/>
            <person name="Popov V.N."/>
        </authorList>
    </citation>
    <scope>NUCLEOTIDE SEQUENCE</scope>
    <source>
        <strain evidence="8">MO-1</strain>
    </source>
</reference>
<feature type="transmembrane region" description="Helical" evidence="7">
    <location>
        <begin position="371"/>
        <end position="389"/>
    </location>
</feature>
<dbReference type="InterPro" id="IPR005524">
    <property type="entry name" value="DUF318"/>
</dbReference>
<keyword evidence="3" id="KW-1003">Cell membrane</keyword>
<dbReference type="NCBIfam" id="NF033936">
    <property type="entry name" value="CuZnOut_SO0444"/>
    <property type="match status" value="1"/>
</dbReference>
<keyword evidence="6 7" id="KW-0472">Membrane</keyword>
<feature type="transmembrane region" description="Helical" evidence="7">
    <location>
        <begin position="229"/>
        <end position="247"/>
    </location>
</feature>
<feature type="transmembrane region" description="Helical" evidence="7">
    <location>
        <begin position="7"/>
        <end position="28"/>
    </location>
</feature>
<evidence type="ECO:0000256" key="4">
    <source>
        <dbReference type="ARBA" id="ARBA00022692"/>
    </source>
</evidence>
<accession>A0A1S7LGG8</accession>
<evidence type="ECO:0000256" key="5">
    <source>
        <dbReference type="ARBA" id="ARBA00022989"/>
    </source>
</evidence>
<dbReference type="GO" id="GO:0005886">
    <property type="term" value="C:plasma membrane"/>
    <property type="evidence" value="ECO:0007669"/>
    <property type="project" value="UniProtKB-SubCell"/>
</dbReference>
<dbReference type="PANTHER" id="PTHR34184:SF4">
    <property type="entry name" value="UPF0718 PROTEIN YCGR"/>
    <property type="match status" value="1"/>
</dbReference>
<dbReference type="InterPro" id="IPR052923">
    <property type="entry name" value="UPF0718"/>
</dbReference>
<gene>
    <name evidence="8" type="ORF">MAGMO_0951</name>
</gene>
<organism evidence="8">
    <name type="scientific">Magnetococcus massalia (strain MO-1)</name>
    <dbReference type="NCBI Taxonomy" id="451514"/>
    <lineage>
        <taxon>Bacteria</taxon>
        <taxon>Pseudomonadati</taxon>
        <taxon>Pseudomonadota</taxon>
        <taxon>Magnetococcia</taxon>
        <taxon>Magnetococcales</taxon>
        <taxon>Magnetococcaceae</taxon>
        <taxon>Magnetococcus</taxon>
    </lineage>
</organism>
<name>A0A1S7LGG8_MAGMO</name>
<keyword evidence="4 7" id="KW-0812">Transmembrane</keyword>
<evidence type="ECO:0000256" key="6">
    <source>
        <dbReference type="ARBA" id="ARBA00023136"/>
    </source>
</evidence>
<dbReference type="Pfam" id="PF03773">
    <property type="entry name" value="ArsP_1"/>
    <property type="match status" value="1"/>
</dbReference>
<dbReference type="EMBL" id="LO017727">
    <property type="protein sequence ID" value="CRH05149.1"/>
    <property type="molecule type" value="Genomic_DNA"/>
</dbReference>
<feature type="transmembrane region" description="Helical" evidence="7">
    <location>
        <begin position="254"/>
        <end position="275"/>
    </location>
</feature>
<evidence type="ECO:0000256" key="2">
    <source>
        <dbReference type="ARBA" id="ARBA00006386"/>
    </source>
</evidence>
<keyword evidence="5 7" id="KW-1133">Transmembrane helix</keyword>
<protein>
    <recommendedName>
        <fullName evidence="9">Permease</fullName>
    </recommendedName>
</protein>
<feature type="transmembrane region" description="Helical" evidence="7">
    <location>
        <begin position="48"/>
        <end position="71"/>
    </location>
</feature>
<evidence type="ECO:0000256" key="3">
    <source>
        <dbReference type="ARBA" id="ARBA00022475"/>
    </source>
</evidence>